<reference evidence="3 4" key="1">
    <citation type="submission" date="2019-07" db="EMBL/GenBank/DDBJ databases">
        <title>Quadrisphaera sp. strain DD2A genome sequencing and assembly.</title>
        <authorList>
            <person name="Kim I."/>
        </authorList>
    </citation>
    <scope>NUCLEOTIDE SEQUENCE [LARGE SCALE GENOMIC DNA]</scope>
    <source>
        <strain evidence="3 4">DD2A</strain>
    </source>
</reference>
<dbReference type="EMBL" id="VKAC01000022">
    <property type="protein sequence ID" value="TXR51558.1"/>
    <property type="molecule type" value="Genomic_DNA"/>
</dbReference>
<protein>
    <recommendedName>
        <fullName evidence="2">RES domain-containing protein</fullName>
    </recommendedName>
</protein>
<evidence type="ECO:0000313" key="4">
    <source>
        <dbReference type="Proteomes" id="UP000321234"/>
    </source>
</evidence>
<accession>A0A5C8Z2T4</accession>
<dbReference type="RefSeq" id="WP_147928578.1">
    <property type="nucleotide sequence ID" value="NZ_VKAC01000022.1"/>
</dbReference>
<sequence>MRSPTTRPEPTPWRLPDSGVVRLHRDPAALPELGDGPGPNRFDDPRPRSSQDRYVMRYAATTLRACLLESLDWLRQEDEQALEREAAVVDDDEQPAPAPEVEPWQALADYLSGRRVATITGPDLRLVSIGDAALQAALDQEPGVQALLDSQEARTALLPAGAASARRPHLDGAAIRLSSELGRDLTRAASLALRDREERPDGIHYLSRHDDSEDCWALYDHAPVTVEDVRAFTADDPEDRAAVQSVAALWDLALPPAWEIP</sequence>
<feature type="compositionally biased region" description="Basic and acidic residues" evidence="1">
    <location>
        <begin position="41"/>
        <end position="51"/>
    </location>
</feature>
<dbReference type="OrthoDB" id="4722229at2"/>
<dbReference type="Pfam" id="PF08808">
    <property type="entry name" value="RES"/>
    <property type="match status" value="1"/>
</dbReference>
<evidence type="ECO:0000259" key="2">
    <source>
        <dbReference type="Pfam" id="PF08808"/>
    </source>
</evidence>
<feature type="region of interest" description="Disordered" evidence="1">
    <location>
        <begin position="1"/>
        <end position="51"/>
    </location>
</feature>
<dbReference type="Proteomes" id="UP000321234">
    <property type="component" value="Unassembled WGS sequence"/>
</dbReference>
<comment type="caution">
    <text evidence="3">The sequence shown here is derived from an EMBL/GenBank/DDBJ whole genome shotgun (WGS) entry which is preliminary data.</text>
</comment>
<evidence type="ECO:0000256" key="1">
    <source>
        <dbReference type="SAM" id="MobiDB-lite"/>
    </source>
</evidence>
<name>A0A5C8Z2T4_9ACTN</name>
<proteinExistence type="predicted"/>
<dbReference type="InterPro" id="IPR014914">
    <property type="entry name" value="RES_dom"/>
</dbReference>
<organism evidence="3 4">
    <name type="scientific">Quadrisphaera setariae</name>
    <dbReference type="NCBI Taxonomy" id="2593304"/>
    <lineage>
        <taxon>Bacteria</taxon>
        <taxon>Bacillati</taxon>
        <taxon>Actinomycetota</taxon>
        <taxon>Actinomycetes</taxon>
        <taxon>Kineosporiales</taxon>
        <taxon>Kineosporiaceae</taxon>
        <taxon>Quadrisphaera</taxon>
    </lineage>
</organism>
<evidence type="ECO:0000313" key="3">
    <source>
        <dbReference type="EMBL" id="TXR51558.1"/>
    </source>
</evidence>
<keyword evidence="4" id="KW-1185">Reference proteome</keyword>
<gene>
    <name evidence="3" type="ORF">FMM08_22400</name>
</gene>
<dbReference type="AlphaFoldDB" id="A0A5C8Z2T4"/>
<feature type="domain" description="RES" evidence="2">
    <location>
        <begin position="12"/>
        <end position="231"/>
    </location>
</feature>